<gene>
    <name evidence="1" type="ORF">LTS18_005122</name>
</gene>
<name>A0ACC3DS17_9PEZI</name>
<keyword evidence="2" id="KW-1185">Reference proteome</keyword>
<comment type="caution">
    <text evidence="1">The sequence shown here is derived from an EMBL/GenBank/DDBJ whole genome shotgun (WGS) entry which is preliminary data.</text>
</comment>
<dbReference type="EMBL" id="JAWDJW010001214">
    <property type="protein sequence ID" value="KAK3079334.1"/>
    <property type="molecule type" value="Genomic_DNA"/>
</dbReference>
<dbReference type="Proteomes" id="UP001186974">
    <property type="component" value="Unassembled WGS sequence"/>
</dbReference>
<evidence type="ECO:0000313" key="2">
    <source>
        <dbReference type="Proteomes" id="UP001186974"/>
    </source>
</evidence>
<evidence type="ECO:0000313" key="1">
    <source>
        <dbReference type="EMBL" id="KAK3079334.1"/>
    </source>
</evidence>
<protein>
    <submittedName>
        <fullName evidence="1">Uncharacterized protein</fullName>
    </submittedName>
</protein>
<proteinExistence type="predicted"/>
<reference evidence="1" key="1">
    <citation type="submission" date="2024-09" db="EMBL/GenBank/DDBJ databases">
        <title>Black Yeasts Isolated from many extreme environments.</title>
        <authorList>
            <person name="Coleine C."/>
            <person name="Stajich J.E."/>
            <person name="Selbmann L."/>
        </authorList>
    </citation>
    <scope>NUCLEOTIDE SEQUENCE</scope>
    <source>
        <strain evidence="1">CCFEE 5737</strain>
    </source>
</reference>
<feature type="non-terminal residue" evidence="1">
    <location>
        <position position="438"/>
    </location>
</feature>
<organism evidence="1 2">
    <name type="scientific">Coniosporium uncinatum</name>
    <dbReference type="NCBI Taxonomy" id="93489"/>
    <lineage>
        <taxon>Eukaryota</taxon>
        <taxon>Fungi</taxon>
        <taxon>Dikarya</taxon>
        <taxon>Ascomycota</taxon>
        <taxon>Pezizomycotina</taxon>
        <taxon>Dothideomycetes</taxon>
        <taxon>Dothideomycetes incertae sedis</taxon>
        <taxon>Coniosporium</taxon>
    </lineage>
</organism>
<sequence>MAFNGRMSMAPNSSQRSSQQKSTQQDEGDQYMLLADREIAGCISDIGIHFSVENLQKPNQQQIQKVFEWFAELLMNATRDTVAPAMRAAAEDMCGGEAERLFGGDTRDLMGFFVVLRRLVGECGIPDFTFADLYKPEYPRLRRIFSYIINFIRFRESQTSIIDAHFNKSERTKLRIESLYASNAAASQQLALLERQKRATDAALSQKEKRAAELKARLLELKRGQERVAERMEACKSESTSLKRSLEEKTARHMDLRADVAKLRPYTEQSPQALEESLRSLSSTLNEERSRAEKLERRARALQQSAESFVLLNTDVQACARLLGDVGSEIAKEDEEKAKAARHRDALSDRSNNVRDVERQERLLRKQLGNVTARTDKLKRGAEEKAEAARERMEELRQVHEELKRERMERGRDVERRRVRIEQVEKKMVDLKENVESE</sequence>
<accession>A0ACC3DS17</accession>